<dbReference type="SUPFAM" id="SSF53167">
    <property type="entry name" value="Purine and uridine phosphorylases"/>
    <property type="match status" value="1"/>
</dbReference>
<reference evidence="2" key="1">
    <citation type="submission" date="2022-11" db="EMBL/GenBank/DDBJ databases">
        <authorList>
            <person name="Scott C."/>
            <person name="Bruce N."/>
        </authorList>
    </citation>
    <scope>NUCLEOTIDE SEQUENCE</scope>
</reference>
<keyword evidence="1" id="KW-0472">Membrane</keyword>
<gene>
    <name evidence="2" type="ORF">PPNO1_LOCUS2841</name>
</gene>
<dbReference type="AlphaFoldDB" id="A0A9P1M998"/>
<dbReference type="OrthoDB" id="5243393at2759"/>
<proteinExistence type="predicted"/>
<dbReference type="GO" id="GO:0009116">
    <property type="term" value="P:nucleoside metabolic process"/>
    <property type="evidence" value="ECO:0007669"/>
    <property type="project" value="InterPro"/>
</dbReference>
<dbReference type="PANTHER" id="PTHR46082:SF6">
    <property type="entry name" value="AAA+ ATPASE DOMAIN-CONTAINING PROTEIN-RELATED"/>
    <property type="match status" value="1"/>
</dbReference>
<protein>
    <submittedName>
        <fullName evidence="2">Uncharacterized protein</fullName>
    </submittedName>
</protein>
<evidence type="ECO:0000256" key="1">
    <source>
        <dbReference type="SAM" id="Phobius"/>
    </source>
</evidence>
<dbReference type="InterPro" id="IPR035994">
    <property type="entry name" value="Nucleoside_phosphorylase_sf"/>
</dbReference>
<dbReference type="Gene3D" id="3.40.50.1580">
    <property type="entry name" value="Nucleoside phosphorylase domain"/>
    <property type="match status" value="1"/>
</dbReference>
<dbReference type="SUPFAM" id="SSF52540">
    <property type="entry name" value="P-loop containing nucleoside triphosphate hydrolases"/>
    <property type="match status" value="1"/>
</dbReference>
<name>A0A9P1M998_9PEZI</name>
<accession>A0A9P1M998</accession>
<dbReference type="Gene3D" id="3.40.50.300">
    <property type="entry name" value="P-loop containing nucleotide triphosphate hydrolases"/>
    <property type="match status" value="1"/>
</dbReference>
<keyword evidence="1" id="KW-1133">Transmembrane helix</keyword>
<keyword evidence="1" id="KW-0812">Transmembrane</keyword>
<feature type="transmembrane region" description="Helical" evidence="1">
    <location>
        <begin position="220"/>
        <end position="240"/>
    </location>
</feature>
<dbReference type="GO" id="GO:0003824">
    <property type="term" value="F:catalytic activity"/>
    <property type="evidence" value="ECO:0007669"/>
    <property type="project" value="InterPro"/>
</dbReference>
<organism evidence="2 3">
    <name type="scientific">Parascedosporium putredinis</name>
    <dbReference type="NCBI Taxonomy" id="1442378"/>
    <lineage>
        <taxon>Eukaryota</taxon>
        <taxon>Fungi</taxon>
        <taxon>Dikarya</taxon>
        <taxon>Ascomycota</taxon>
        <taxon>Pezizomycotina</taxon>
        <taxon>Sordariomycetes</taxon>
        <taxon>Hypocreomycetidae</taxon>
        <taxon>Microascales</taxon>
        <taxon>Microascaceae</taxon>
        <taxon>Parascedosporium</taxon>
    </lineage>
</organism>
<comment type="caution">
    <text evidence="2">The sequence shown here is derived from an EMBL/GenBank/DDBJ whole genome shotgun (WGS) entry which is preliminary data.</text>
</comment>
<dbReference type="InterPro" id="IPR053137">
    <property type="entry name" value="NLR-like"/>
</dbReference>
<evidence type="ECO:0000313" key="2">
    <source>
        <dbReference type="EMBL" id="CAI4213089.1"/>
    </source>
</evidence>
<dbReference type="EMBL" id="CALLCH030000007">
    <property type="protein sequence ID" value="CAI4213089.1"/>
    <property type="molecule type" value="Genomic_DNA"/>
</dbReference>
<keyword evidence="3" id="KW-1185">Reference proteome</keyword>
<dbReference type="InterPro" id="IPR027417">
    <property type="entry name" value="P-loop_NTPase"/>
</dbReference>
<sequence length="439" mass="48427">MGQISSSIQTPSILLKPSLRADKSTAGSSSQWAFWPEEFLTDDIPEATIWTYGYDGCVVESIFQTGSENTISSHGRDLVTQFKRHMDNEYPVIFVAHGFGGIIVKEPTLPWFEIAIICALTLEADAVEALFDQIWDTNDKNSPYDKAPNDSNTYTTGFLGRHPVVLAYLPGMGKASAAAAAASFRMSFQNIRLALVVGICGVVPVSLMTTRFYLEMLLLLGALAIVTAGKFSAMVSRNFVGREEIMKQLQRPPRPGAQSRLALIGLGGIGKTNIVLEYAYRIYEMSELTSVFWVHGSSAERFRESYSSIAYECQIPEHADPAADILLIVKEWLESKHHDQWLMIIDNADDKQVFSSPSITIRSESGSKSQVPLTYYIPKCAHGSILITSRDRAAGVELAEGAPLIEINVMSEEESKLLIRANIGKETLPVIVWGYSLLD</sequence>
<dbReference type="Proteomes" id="UP000838763">
    <property type="component" value="Unassembled WGS sequence"/>
</dbReference>
<feature type="transmembrane region" description="Helical" evidence="1">
    <location>
        <begin position="261"/>
        <end position="280"/>
    </location>
</feature>
<evidence type="ECO:0000313" key="3">
    <source>
        <dbReference type="Proteomes" id="UP000838763"/>
    </source>
</evidence>
<feature type="transmembrane region" description="Helical" evidence="1">
    <location>
        <begin position="193"/>
        <end position="214"/>
    </location>
</feature>
<dbReference type="PANTHER" id="PTHR46082">
    <property type="entry name" value="ATP/GTP-BINDING PROTEIN-RELATED"/>
    <property type="match status" value="1"/>
</dbReference>